<reference evidence="2 3" key="1">
    <citation type="journal article" date="2024" name="BMC Genomics">
        <title>De novo assembly and annotation of Popillia japonica's genome with initial clues to its potential as an invasive pest.</title>
        <authorList>
            <person name="Cucini C."/>
            <person name="Boschi S."/>
            <person name="Funari R."/>
            <person name="Cardaioli E."/>
            <person name="Iannotti N."/>
            <person name="Marturano G."/>
            <person name="Paoli F."/>
            <person name="Bruttini M."/>
            <person name="Carapelli A."/>
            <person name="Frati F."/>
            <person name="Nardi F."/>
        </authorList>
    </citation>
    <scope>NUCLEOTIDE SEQUENCE [LARGE SCALE GENOMIC DNA]</scope>
    <source>
        <strain evidence="2">DMR45628</strain>
    </source>
</reference>
<accession>A0AAW1I9U4</accession>
<evidence type="ECO:0000313" key="2">
    <source>
        <dbReference type="EMBL" id="KAK9685829.1"/>
    </source>
</evidence>
<keyword evidence="3" id="KW-1185">Reference proteome</keyword>
<dbReference type="Proteomes" id="UP001458880">
    <property type="component" value="Unassembled WGS sequence"/>
</dbReference>
<organism evidence="2 3">
    <name type="scientific">Popillia japonica</name>
    <name type="common">Japanese beetle</name>
    <dbReference type="NCBI Taxonomy" id="7064"/>
    <lineage>
        <taxon>Eukaryota</taxon>
        <taxon>Metazoa</taxon>
        <taxon>Ecdysozoa</taxon>
        <taxon>Arthropoda</taxon>
        <taxon>Hexapoda</taxon>
        <taxon>Insecta</taxon>
        <taxon>Pterygota</taxon>
        <taxon>Neoptera</taxon>
        <taxon>Endopterygota</taxon>
        <taxon>Coleoptera</taxon>
        <taxon>Polyphaga</taxon>
        <taxon>Scarabaeiformia</taxon>
        <taxon>Scarabaeidae</taxon>
        <taxon>Rutelinae</taxon>
        <taxon>Popillia</taxon>
    </lineage>
</organism>
<comment type="caution">
    <text evidence="2">The sequence shown here is derived from an EMBL/GenBank/DDBJ whole genome shotgun (WGS) entry which is preliminary data.</text>
</comment>
<dbReference type="AlphaFoldDB" id="A0AAW1I9U4"/>
<feature type="region of interest" description="Disordered" evidence="1">
    <location>
        <begin position="88"/>
        <end position="115"/>
    </location>
</feature>
<feature type="compositionally biased region" description="Basic residues" evidence="1">
    <location>
        <begin position="104"/>
        <end position="115"/>
    </location>
</feature>
<dbReference type="EMBL" id="JASPKY010000746">
    <property type="protein sequence ID" value="KAK9685829.1"/>
    <property type="molecule type" value="Genomic_DNA"/>
</dbReference>
<evidence type="ECO:0000313" key="3">
    <source>
        <dbReference type="Proteomes" id="UP001458880"/>
    </source>
</evidence>
<proteinExistence type="predicted"/>
<sequence>MHKRKEIRNFYKDAKEIRKGHNGRTVHYKNKERHLIYEENEVADRWREYFEELLNEPATEINSYAQSVKTNLQDEEEEPTRDEINNIINKLNNNKSPGQIKQAYRTKRKNRQEMK</sequence>
<gene>
    <name evidence="2" type="ORF">QE152_g37651</name>
</gene>
<protein>
    <submittedName>
        <fullName evidence="2">Uncharacterized protein</fullName>
    </submittedName>
</protein>
<evidence type="ECO:0000256" key="1">
    <source>
        <dbReference type="SAM" id="MobiDB-lite"/>
    </source>
</evidence>
<name>A0AAW1I9U4_POPJA</name>